<gene>
    <name evidence="2" type="ORF">GGD88_001684</name>
</gene>
<name>A0A7W6WK46_9PROT</name>
<accession>A0A7W6WK46</accession>
<dbReference type="Proteomes" id="UP000555728">
    <property type="component" value="Unassembled WGS sequence"/>
</dbReference>
<organism evidence="2 3">
    <name type="scientific">Roseospira goensis</name>
    <dbReference type="NCBI Taxonomy" id="391922"/>
    <lineage>
        <taxon>Bacteria</taxon>
        <taxon>Pseudomonadati</taxon>
        <taxon>Pseudomonadota</taxon>
        <taxon>Alphaproteobacteria</taxon>
        <taxon>Rhodospirillales</taxon>
        <taxon>Rhodospirillaceae</taxon>
        <taxon>Roseospira</taxon>
    </lineage>
</organism>
<evidence type="ECO:0000256" key="1">
    <source>
        <dbReference type="SAM" id="MobiDB-lite"/>
    </source>
</evidence>
<keyword evidence="3" id="KW-1185">Reference proteome</keyword>
<proteinExistence type="predicted"/>
<feature type="compositionally biased region" description="Acidic residues" evidence="1">
    <location>
        <begin position="37"/>
        <end position="98"/>
    </location>
</feature>
<evidence type="ECO:0000313" key="2">
    <source>
        <dbReference type="EMBL" id="MBB4285961.1"/>
    </source>
</evidence>
<dbReference type="EMBL" id="JACIGI010000011">
    <property type="protein sequence ID" value="MBB4285961.1"/>
    <property type="molecule type" value="Genomic_DNA"/>
</dbReference>
<sequence length="276" mass="30016">MSDDRYEYGGYDDDWYEYGGSGYDDDDDWYEYSGSGYDEDDRYDDDRYDDDRYDDDRYDDDRYDDDRYDDDRYDDDRYDDDRYDDDRYDDSPYDDSPYDDGGIWSAASPNARTYDGPGIGPHDTGFLSAYSGFIALSHVALGTSPAIGDAIHSVVSAGGGLSSAARAVITDTSFNQQFNGAATLDDKIDVITVGHLGLGAGSEAHAVANDYFESCLNGGMSVPDLLMSVVSYLLDDGRRLSMFDQAAETVLGGGSTALVGVLDADDLGGGAGLTAV</sequence>
<protein>
    <submittedName>
        <fullName evidence="2">Uncharacterized protein</fullName>
    </submittedName>
</protein>
<comment type="caution">
    <text evidence="2">The sequence shown here is derived from an EMBL/GenBank/DDBJ whole genome shotgun (WGS) entry which is preliminary data.</text>
</comment>
<dbReference type="RefSeq" id="WP_184434216.1">
    <property type="nucleotide sequence ID" value="NZ_JACIGI010000011.1"/>
</dbReference>
<feature type="region of interest" description="Disordered" evidence="1">
    <location>
        <begin position="1"/>
        <end position="104"/>
    </location>
</feature>
<evidence type="ECO:0000313" key="3">
    <source>
        <dbReference type="Proteomes" id="UP000555728"/>
    </source>
</evidence>
<dbReference type="AlphaFoldDB" id="A0A7W6WK46"/>
<reference evidence="2 3" key="1">
    <citation type="submission" date="2020-08" db="EMBL/GenBank/DDBJ databases">
        <title>Genome sequencing of Purple Non-Sulfur Bacteria from various extreme environments.</title>
        <authorList>
            <person name="Mayer M."/>
        </authorList>
    </citation>
    <scope>NUCLEOTIDE SEQUENCE [LARGE SCALE GENOMIC DNA]</scope>
    <source>
        <strain evidence="2 3">JA135</strain>
    </source>
</reference>